<dbReference type="InterPro" id="IPR013762">
    <property type="entry name" value="Integrase-like_cat_sf"/>
</dbReference>
<evidence type="ECO:0000313" key="4">
    <source>
        <dbReference type="Proteomes" id="UP000587070"/>
    </source>
</evidence>
<dbReference type="RefSeq" id="WP_221227749.1">
    <property type="nucleotide sequence ID" value="NZ_JACIGE010000008.1"/>
</dbReference>
<dbReference type="InterPro" id="IPR011010">
    <property type="entry name" value="DNA_brk_join_enz"/>
</dbReference>
<dbReference type="GO" id="GO:0003677">
    <property type="term" value="F:DNA binding"/>
    <property type="evidence" value="ECO:0007669"/>
    <property type="project" value="InterPro"/>
</dbReference>
<dbReference type="Proteomes" id="UP000587070">
    <property type="component" value="Unassembled WGS sequence"/>
</dbReference>
<sequence length="59" mass="6919">MSRNTLWEAYHDLRHVATSRLAEKLSNVIELASVTGHKDLRMLKRYYHPRAEDLARKLG</sequence>
<evidence type="ECO:0000259" key="2">
    <source>
        <dbReference type="Pfam" id="PF00589"/>
    </source>
</evidence>
<proteinExistence type="predicted"/>
<dbReference type="GO" id="GO:0015074">
    <property type="term" value="P:DNA integration"/>
    <property type="evidence" value="ECO:0007669"/>
    <property type="project" value="InterPro"/>
</dbReference>
<feature type="domain" description="Tyr recombinase" evidence="2">
    <location>
        <begin position="11"/>
        <end position="51"/>
    </location>
</feature>
<dbReference type="GO" id="GO:0006310">
    <property type="term" value="P:DNA recombination"/>
    <property type="evidence" value="ECO:0007669"/>
    <property type="project" value="UniProtKB-KW"/>
</dbReference>
<gene>
    <name evidence="3" type="ORF">GGD90_002355</name>
</gene>
<protein>
    <submittedName>
        <fullName evidence="3">Integrase</fullName>
    </submittedName>
</protein>
<accession>A0A840GIG0</accession>
<comment type="caution">
    <text evidence="3">The sequence shown here is derived from an EMBL/GenBank/DDBJ whole genome shotgun (WGS) entry which is preliminary data.</text>
</comment>
<name>A0A840GIG0_RHOTE</name>
<evidence type="ECO:0000313" key="3">
    <source>
        <dbReference type="EMBL" id="MBB4247969.1"/>
    </source>
</evidence>
<dbReference type="Gene3D" id="1.10.443.10">
    <property type="entry name" value="Intergrase catalytic core"/>
    <property type="match status" value="1"/>
</dbReference>
<keyword evidence="4" id="KW-1185">Reference proteome</keyword>
<dbReference type="AlphaFoldDB" id="A0A840GIG0"/>
<organism evidence="3 4">
    <name type="scientific">Rhodocyclus tenuis</name>
    <name type="common">Rhodospirillum tenue</name>
    <dbReference type="NCBI Taxonomy" id="1066"/>
    <lineage>
        <taxon>Bacteria</taxon>
        <taxon>Pseudomonadati</taxon>
        <taxon>Pseudomonadota</taxon>
        <taxon>Betaproteobacteria</taxon>
        <taxon>Rhodocyclales</taxon>
        <taxon>Rhodocyclaceae</taxon>
        <taxon>Rhodocyclus</taxon>
    </lineage>
</organism>
<dbReference type="SUPFAM" id="SSF56349">
    <property type="entry name" value="DNA breaking-rejoining enzymes"/>
    <property type="match status" value="1"/>
</dbReference>
<dbReference type="EMBL" id="JACIGE010000008">
    <property type="protein sequence ID" value="MBB4247969.1"/>
    <property type="molecule type" value="Genomic_DNA"/>
</dbReference>
<evidence type="ECO:0000256" key="1">
    <source>
        <dbReference type="ARBA" id="ARBA00023172"/>
    </source>
</evidence>
<dbReference type="Pfam" id="PF00589">
    <property type="entry name" value="Phage_integrase"/>
    <property type="match status" value="1"/>
</dbReference>
<dbReference type="InterPro" id="IPR002104">
    <property type="entry name" value="Integrase_catalytic"/>
</dbReference>
<keyword evidence="1" id="KW-0233">DNA recombination</keyword>
<reference evidence="3 4" key="1">
    <citation type="submission" date="2020-08" db="EMBL/GenBank/DDBJ databases">
        <title>Genome sequencing of Purple Non-Sulfur Bacteria from various extreme environments.</title>
        <authorList>
            <person name="Mayer M."/>
        </authorList>
    </citation>
    <scope>NUCLEOTIDE SEQUENCE [LARGE SCALE GENOMIC DNA]</scope>
    <source>
        <strain evidence="3 4">2761</strain>
    </source>
</reference>